<protein>
    <submittedName>
        <fullName evidence="2">NYN domain-containing protein</fullName>
    </submittedName>
</protein>
<gene>
    <name evidence="2" type="ORF">JDV76_11215</name>
</gene>
<organism evidence="2 3">
    <name type="scientific">Corynebacterium marambiense</name>
    <dbReference type="NCBI Taxonomy" id="2765364"/>
    <lineage>
        <taxon>Bacteria</taxon>
        <taxon>Bacillati</taxon>
        <taxon>Actinomycetota</taxon>
        <taxon>Actinomycetes</taxon>
        <taxon>Mycobacteriales</taxon>
        <taxon>Corynebacteriaceae</taxon>
        <taxon>Corynebacterium</taxon>
    </lineage>
</organism>
<evidence type="ECO:0000313" key="3">
    <source>
        <dbReference type="Proteomes" id="UP000625574"/>
    </source>
</evidence>
<keyword evidence="3" id="KW-1185">Reference proteome</keyword>
<name>A0ABS0VXL9_9CORY</name>
<sequence length="173" mass="19681">MNHRTDSPRTRHLRTVAFLDMENLCDTNTPDELIAGRMTDVMLHTYPWGPRDLWYVGSRRSNLLAAQIGVRGFRDATFLAGFHGSARTREQISRMIDDFLEDGHRDHTVIASGDDCFLEDVHKLQEHGIHVTVMSRGKLLSWRLALAADDVVLLNQFPDIPLADPYQVLRDSA</sequence>
<reference evidence="2 3" key="1">
    <citation type="submission" date="2020-12" db="EMBL/GenBank/DDBJ databases">
        <title>Genome public.</title>
        <authorList>
            <person name="Sun Q."/>
        </authorList>
    </citation>
    <scope>NUCLEOTIDE SEQUENCE [LARGE SCALE GENOMIC DNA]</scope>
    <source>
        <strain evidence="2 3">CCM 8864</strain>
    </source>
</reference>
<comment type="caution">
    <text evidence="2">The sequence shown here is derived from an EMBL/GenBank/DDBJ whole genome shotgun (WGS) entry which is preliminary data.</text>
</comment>
<dbReference type="Proteomes" id="UP000625574">
    <property type="component" value="Unassembled WGS sequence"/>
</dbReference>
<evidence type="ECO:0000313" key="2">
    <source>
        <dbReference type="EMBL" id="MBI9001526.1"/>
    </source>
</evidence>
<dbReference type="Gene3D" id="3.40.50.1010">
    <property type="entry name" value="5'-nuclease"/>
    <property type="match status" value="1"/>
</dbReference>
<evidence type="ECO:0000259" key="1">
    <source>
        <dbReference type="Pfam" id="PF01936"/>
    </source>
</evidence>
<dbReference type="InterPro" id="IPR021139">
    <property type="entry name" value="NYN"/>
</dbReference>
<dbReference type="EMBL" id="JAEIOT010000015">
    <property type="protein sequence ID" value="MBI9001526.1"/>
    <property type="molecule type" value="Genomic_DNA"/>
</dbReference>
<dbReference type="Pfam" id="PF01936">
    <property type="entry name" value="NYN"/>
    <property type="match status" value="1"/>
</dbReference>
<feature type="domain" description="NYN" evidence="1">
    <location>
        <begin position="95"/>
        <end position="152"/>
    </location>
</feature>
<accession>A0ABS0VXL9</accession>
<proteinExistence type="predicted"/>
<dbReference type="RefSeq" id="WP_198736978.1">
    <property type="nucleotide sequence ID" value="NZ_JAEIOT010000015.1"/>
</dbReference>